<dbReference type="GO" id="GO:1990002">
    <property type="term" value="F:methylglyoxal reductase (NADPH) (acetol producing) activity"/>
    <property type="evidence" value="ECO:0007669"/>
    <property type="project" value="TreeGrafter"/>
</dbReference>
<dbReference type="GO" id="GO:0051596">
    <property type="term" value="P:methylglyoxal catabolic process"/>
    <property type="evidence" value="ECO:0007669"/>
    <property type="project" value="TreeGrafter"/>
</dbReference>
<dbReference type="AlphaFoldDB" id="A0A2K2FWC6"/>
<dbReference type="PANTHER" id="PTHR43827:SF3">
    <property type="entry name" value="NADP-DEPENDENT OXIDOREDUCTASE DOMAIN-CONTAINING PROTEIN"/>
    <property type="match status" value="1"/>
</dbReference>
<accession>A0A2K2FWC6</accession>
<evidence type="ECO:0000313" key="5">
    <source>
        <dbReference type="EMBL" id="PNU03058.1"/>
    </source>
</evidence>
<evidence type="ECO:0000313" key="6">
    <source>
        <dbReference type="Proteomes" id="UP000236327"/>
    </source>
</evidence>
<organism evidence="5 6">
    <name type="scientific">Novosphingobium guangzhouense</name>
    <dbReference type="NCBI Taxonomy" id="1850347"/>
    <lineage>
        <taxon>Bacteria</taxon>
        <taxon>Pseudomonadati</taxon>
        <taxon>Pseudomonadota</taxon>
        <taxon>Alphaproteobacteria</taxon>
        <taxon>Sphingomonadales</taxon>
        <taxon>Sphingomonadaceae</taxon>
        <taxon>Novosphingobium</taxon>
    </lineage>
</organism>
<keyword evidence="2" id="KW-0521">NADP</keyword>
<reference evidence="5 6" key="1">
    <citation type="submission" date="2016-05" db="EMBL/GenBank/DDBJ databases">
        <title>Complete genome sequence of Novosphingobium guangzhouense SA925(T).</title>
        <authorList>
            <person name="Sha S."/>
        </authorList>
    </citation>
    <scope>NUCLEOTIDE SEQUENCE [LARGE SCALE GENOMIC DNA]</scope>
    <source>
        <strain evidence="5 6">SA925</strain>
    </source>
</reference>
<dbReference type="SUPFAM" id="SSF51430">
    <property type="entry name" value="NAD(P)-linked oxidoreductase"/>
    <property type="match status" value="1"/>
</dbReference>
<proteinExistence type="inferred from homology"/>
<evidence type="ECO:0000256" key="1">
    <source>
        <dbReference type="ARBA" id="ARBA00007905"/>
    </source>
</evidence>
<dbReference type="Gene3D" id="3.20.20.100">
    <property type="entry name" value="NADP-dependent oxidoreductase domain"/>
    <property type="match status" value="1"/>
</dbReference>
<sequence>MPWGEALRSAGTPREDMFLTTKVRVTNFAPDRFEASGVESLRNLGTDHVALLLLHWPNGSEVPPETQIALLNAMREKGLTRLIGVSNYWAR</sequence>
<dbReference type="PROSITE" id="PS00062">
    <property type="entry name" value="ALDOKETO_REDUCTASE_2"/>
    <property type="match status" value="1"/>
</dbReference>
<dbReference type="InterPro" id="IPR020471">
    <property type="entry name" value="AKR"/>
</dbReference>
<comment type="caution">
    <text evidence="5">The sequence shown here is derived from an EMBL/GenBank/DDBJ whole genome shotgun (WGS) entry which is preliminary data.</text>
</comment>
<dbReference type="PANTHER" id="PTHR43827">
    <property type="entry name" value="2,5-DIKETO-D-GLUCONIC ACID REDUCTASE"/>
    <property type="match status" value="1"/>
</dbReference>
<evidence type="ECO:0000256" key="2">
    <source>
        <dbReference type="ARBA" id="ARBA00022857"/>
    </source>
</evidence>
<dbReference type="PRINTS" id="PR00069">
    <property type="entry name" value="ALDKETRDTASE"/>
</dbReference>
<dbReference type="Proteomes" id="UP000236327">
    <property type="component" value="Unassembled WGS sequence"/>
</dbReference>
<keyword evidence="6" id="KW-1185">Reference proteome</keyword>
<evidence type="ECO:0000259" key="4">
    <source>
        <dbReference type="Pfam" id="PF00248"/>
    </source>
</evidence>
<gene>
    <name evidence="5" type="ORF">A8V01_25255</name>
</gene>
<dbReference type="RefSeq" id="WP_170066019.1">
    <property type="nucleotide sequence ID" value="NZ_LYMM01000061.1"/>
</dbReference>
<comment type="similarity">
    <text evidence="1">Belongs to the aldo/keto reductase family.</text>
</comment>
<dbReference type="InterPro" id="IPR023210">
    <property type="entry name" value="NADP_OxRdtase_dom"/>
</dbReference>
<protein>
    <recommendedName>
        <fullName evidence="4">NADP-dependent oxidoreductase domain-containing protein</fullName>
    </recommendedName>
</protein>
<dbReference type="Pfam" id="PF00248">
    <property type="entry name" value="Aldo_ket_red"/>
    <property type="match status" value="1"/>
</dbReference>
<feature type="domain" description="NADP-dependent oxidoreductase" evidence="4">
    <location>
        <begin position="4"/>
        <end position="88"/>
    </location>
</feature>
<dbReference type="EMBL" id="LYMM01000061">
    <property type="protein sequence ID" value="PNU03058.1"/>
    <property type="molecule type" value="Genomic_DNA"/>
</dbReference>
<evidence type="ECO:0000256" key="3">
    <source>
        <dbReference type="ARBA" id="ARBA00023002"/>
    </source>
</evidence>
<dbReference type="InterPro" id="IPR036812">
    <property type="entry name" value="NAD(P)_OxRdtase_dom_sf"/>
</dbReference>
<name>A0A2K2FWC6_9SPHN</name>
<keyword evidence="3" id="KW-0560">Oxidoreductase</keyword>
<dbReference type="InterPro" id="IPR018170">
    <property type="entry name" value="Aldo/ket_reductase_CS"/>
</dbReference>